<name>A0A1B6EPI1_9HEMI</name>
<protein>
    <submittedName>
        <fullName evidence="3">Uncharacterized protein</fullName>
    </submittedName>
</protein>
<feature type="chain" id="PRO_5008582266" evidence="1">
    <location>
        <begin position="20"/>
        <end position="101"/>
    </location>
</feature>
<evidence type="ECO:0000313" key="3">
    <source>
        <dbReference type="EMBL" id="JAS39842.1"/>
    </source>
</evidence>
<organism evidence="3">
    <name type="scientific">Cuerna arida</name>
    <dbReference type="NCBI Taxonomy" id="1464854"/>
    <lineage>
        <taxon>Eukaryota</taxon>
        <taxon>Metazoa</taxon>
        <taxon>Ecdysozoa</taxon>
        <taxon>Arthropoda</taxon>
        <taxon>Hexapoda</taxon>
        <taxon>Insecta</taxon>
        <taxon>Pterygota</taxon>
        <taxon>Neoptera</taxon>
        <taxon>Paraneoptera</taxon>
        <taxon>Hemiptera</taxon>
        <taxon>Auchenorrhyncha</taxon>
        <taxon>Membracoidea</taxon>
        <taxon>Cicadellidae</taxon>
        <taxon>Cicadellinae</taxon>
        <taxon>Proconiini</taxon>
        <taxon>Cuerna</taxon>
    </lineage>
</organism>
<gene>
    <name evidence="2" type="ORF">g.16873</name>
    <name evidence="3" type="ORF">g.16874</name>
</gene>
<feature type="signal peptide" evidence="1">
    <location>
        <begin position="1"/>
        <end position="19"/>
    </location>
</feature>
<proteinExistence type="predicted"/>
<reference evidence="3" key="1">
    <citation type="submission" date="2015-11" db="EMBL/GenBank/DDBJ databases">
        <title>De novo transcriptome assembly of four potential Pierce s Disease insect vectors from Arizona vineyards.</title>
        <authorList>
            <person name="Tassone E.E."/>
        </authorList>
    </citation>
    <scope>NUCLEOTIDE SEQUENCE</scope>
</reference>
<evidence type="ECO:0000256" key="1">
    <source>
        <dbReference type="SAM" id="SignalP"/>
    </source>
</evidence>
<dbReference type="EMBL" id="GECZ01030227">
    <property type="protein sequence ID" value="JAS39542.1"/>
    <property type="molecule type" value="Transcribed_RNA"/>
</dbReference>
<sequence length="101" mass="11396">MASMLFYFFITLLLVSCRTLVTEHPPLFAIMVSSQDTDDALVFPDSKEYGKSEYSLNPPTTSTTPDPNRILFNAPSIGCRKCYRLVQGECRKIVGCRLRDP</sequence>
<keyword evidence="1" id="KW-0732">Signal</keyword>
<accession>A0A1B6EPI1</accession>
<dbReference type="AlphaFoldDB" id="A0A1B6EPI1"/>
<evidence type="ECO:0000313" key="2">
    <source>
        <dbReference type="EMBL" id="JAS39542.1"/>
    </source>
</evidence>
<dbReference type="EMBL" id="GECZ01029927">
    <property type="protein sequence ID" value="JAS39842.1"/>
    <property type="molecule type" value="Transcribed_RNA"/>
</dbReference>